<comment type="caution">
    <text evidence="1">The sequence shown here is derived from an EMBL/GenBank/DDBJ whole genome shotgun (WGS) entry which is preliminary data.</text>
</comment>
<sequence>MLNAKITFSSKAAFRCPYLSISYLFPSKTWTTKSRWRPPEKLKARFIGHRELNRRRRRQLGGGGGAKFAEFVYNYYK</sequence>
<dbReference type="Proteomes" id="UP000824120">
    <property type="component" value="Chromosome 7"/>
</dbReference>
<evidence type="ECO:0000313" key="2">
    <source>
        <dbReference type="Proteomes" id="UP000824120"/>
    </source>
</evidence>
<dbReference type="EMBL" id="JACXVP010000007">
    <property type="protein sequence ID" value="KAG5596887.1"/>
    <property type="molecule type" value="Genomic_DNA"/>
</dbReference>
<keyword evidence="2" id="KW-1185">Reference proteome</keyword>
<accession>A0A9J5YAE1</accession>
<evidence type="ECO:0000313" key="1">
    <source>
        <dbReference type="EMBL" id="KAG5596887.1"/>
    </source>
</evidence>
<dbReference type="AlphaFoldDB" id="A0A9J5YAE1"/>
<gene>
    <name evidence="1" type="ORF">H5410_038119</name>
</gene>
<name>A0A9J5YAE1_SOLCO</name>
<organism evidence="1 2">
    <name type="scientific">Solanum commersonii</name>
    <name type="common">Commerson's wild potato</name>
    <name type="synonym">Commerson's nightshade</name>
    <dbReference type="NCBI Taxonomy" id="4109"/>
    <lineage>
        <taxon>Eukaryota</taxon>
        <taxon>Viridiplantae</taxon>
        <taxon>Streptophyta</taxon>
        <taxon>Embryophyta</taxon>
        <taxon>Tracheophyta</taxon>
        <taxon>Spermatophyta</taxon>
        <taxon>Magnoliopsida</taxon>
        <taxon>eudicotyledons</taxon>
        <taxon>Gunneridae</taxon>
        <taxon>Pentapetalae</taxon>
        <taxon>asterids</taxon>
        <taxon>lamiids</taxon>
        <taxon>Solanales</taxon>
        <taxon>Solanaceae</taxon>
        <taxon>Solanoideae</taxon>
        <taxon>Solaneae</taxon>
        <taxon>Solanum</taxon>
    </lineage>
</organism>
<proteinExistence type="predicted"/>
<reference evidence="1 2" key="1">
    <citation type="submission" date="2020-09" db="EMBL/GenBank/DDBJ databases">
        <title>De no assembly of potato wild relative species, Solanum commersonii.</title>
        <authorList>
            <person name="Cho K."/>
        </authorList>
    </citation>
    <scope>NUCLEOTIDE SEQUENCE [LARGE SCALE GENOMIC DNA]</scope>
    <source>
        <strain evidence="1">LZ3.2</strain>
        <tissue evidence="1">Leaf</tissue>
    </source>
</reference>
<protein>
    <submittedName>
        <fullName evidence="1">Uncharacterized protein</fullName>
    </submittedName>
</protein>